<feature type="domain" description="Anticodon-binding" evidence="4">
    <location>
        <begin position="315"/>
        <end position="384"/>
    </location>
</feature>
<dbReference type="InterPro" id="IPR004154">
    <property type="entry name" value="Anticodon-bd"/>
</dbReference>
<evidence type="ECO:0000256" key="3">
    <source>
        <dbReference type="ARBA" id="ARBA00030619"/>
    </source>
</evidence>
<dbReference type="EMBL" id="PFBG01000020">
    <property type="protein sequence ID" value="PIR85900.1"/>
    <property type="molecule type" value="Genomic_DNA"/>
</dbReference>
<dbReference type="Proteomes" id="UP000229612">
    <property type="component" value="Unassembled WGS sequence"/>
</dbReference>
<dbReference type="InterPro" id="IPR045864">
    <property type="entry name" value="aa-tRNA-synth_II/BPL/LPL"/>
</dbReference>
<evidence type="ECO:0000259" key="4">
    <source>
        <dbReference type="Pfam" id="PF03129"/>
    </source>
</evidence>
<dbReference type="GO" id="GO:0006427">
    <property type="term" value="P:histidyl-tRNA aminoacylation"/>
    <property type="evidence" value="ECO:0007669"/>
    <property type="project" value="TreeGrafter"/>
</dbReference>
<reference evidence="6" key="1">
    <citation type="submission" date="2017-09" db="EMBL/GenBank/DDBJ databases">
        <title>Depth-based differentiation of microbial function through sediment-hosted aquifers and enrichment of novel symbionts in the deep terrestrial subsurface.</title>
        <authorList>
            <person name="Probst A.J."/>
            <person name="Ladd B."/>
            <person name="Jarett J.K."/>
            <person name="Geller-Mcgrath D.E."/>
            <person name="Sieber C.M.K."/>
            <person name="Emerson J.B."/>
            <person name="Anantharaman K."/>
            <person name="Thomas B.C."/>
            <person name="Malmstrom R."/>
            <person name="Stieglmeier M."/>
            <person name="Klingl A."/>
            <person name="Woyke T."/>
            <person name="Ryan C.M."/>
            <person name="Banfield J.F."/>
        </authorList>
    </citation>
    <scope>NUCLEOTIDE SEQUENCE [LARGE SCALE GENOMIC DNA]</scope>
</reference>
<name>A0A2H0UHP8_9BACT</name>
<evidence type="ECO:0000313" key="5">
    <source>
        <dbReference type="EMBL" id="PIR85900.1"/>
    </source>
</evidence>
<evidence type="ECO:0000256" key="2">
    <source>
        <dbReference type="ARBA" id="ARBA00023146"/>
    </source>
</evidence>
<gene>
    <name evidence="5" type="ORF">COU14_01910</name>
</gene>
<dbReference type="PANTHER" id="PTHR43707:SF1">
    <property type="entry name" value="HISTIDINE--TRNA LIGASE, MITOCHONDRIAL-RELATED"/>
    <property type="match status" value="1"/>
</dbReference>
<dbReference type="InterPro" id="IPR004516">
    <property type="entry name" value="HisRS/HisZ"/>
</dbReference>
<dbReference type="Gene3D" id="3.40.50.800">
    <property type="entry name" value="Anticodon-binding domain"/>
    <property type="match status" value="1"/>
</dbReference>
<keyword evidence="2" id="KW-0030">Aminoacyl-tRNA synthetase</keyword>
<comment type="similarity">
    <text evidence="1">Belongs to the class-II aminoacyl-tRNA synthetase family.</text>
</comment>
<dbReference type="GO" id="GO:0005737">
    <property type="term" value="C:cytoplasm"/>
    <property type="evidence" value="ECO:0007669"/>
    <property type="project" value="InterPro"/>
</dbReference>
<dbReference type="Pfam" id="PF03129">
    <property type="entry name" value="HGTP_anticodon"/>
    <property type="match status" value="1"/>
</dbReference>
<dbReference type="PANTHER" id="PTHR43707">
    <property type="entry name" value="HISTIDYL-TRNA SYNTHETASE"/>
    <property type="match status" value="1"/>
</dbReference>
<keyword evidence="2" id="KW-0436">Ligase</keyword>
<organism evidence="5 6">
    <name type="scientific">Candidatus Kaiserbacteria bacterium CG10_big_fil_rev_8_21_14_0_10_44_10</name>
    <dbReference type="NCBI Taxonomy" id="1974606"/>
    <lineage>
        <taxon>Bacteria</taxon>
        <taxon>Candidatus Kaiseribacteriota</taxon>
    </lineage>
</organism>
<evidence type="ECO:0000313" key="6">
    <source>
        <dbReference type="Proteomes" id="UP000229612"/>
    </source>
</evidence>
<dbReference type="SUPFAM" id="SSF55681">
    <property type="entry name" value="Class II aaRS and biotin synthetases"/>
    <property type="match status" value="1"/>
</dbReference>
<accession>A0A2H0UHP8</accession>
<dbReference type="Gene3D" id="3.30.930.10">
    <property type="entry name" value="Bira Bifunctional Protein, Domain 2"/>
    <property type="match status" value="1"/>
</dbReference>
<proteinExistence type="inferred from homology"/>
<sequence length="388" mass="43804">MDITVNDFLKRAVATAEHFGFRSNAHHKGRTECKNCKVPISHTAKVDDRRLDGIYGLLAGGINAYTSSKLHGLDEPVFYYNLEEVPRTGDAAITFHIFNVEKSIAEAILIQTVRSLFNEVGQTNHVVKINSLGDNDSRTRYARELNTFLRKRLNELPPAARELMKEHVTLALSHMIEKNHELALRSPSPLEHLSDTSRRHFREIVEYLDMSETPYEIEPKLLGHYQCFNDAIFSFELQDGLGNSLEEKTLQAQGGRYTSFFEKHLKQTVPAVGAVVILKGKRQPARLPKQGGQNPAIHIIQLGFAPKIRSLLLIDELRREGILVNQNLTSDSLSTQLRQAEETGAKYSIIIGQKEYVDGTVIFRDMIGKNQETIPQSTLVSRLKRVHA</sequence>
<evidence type="ECO:0000256" key="1">
    <source>
        <dbReference type="ARBA" id="ARBA00008226"/>
    </source>
</evidence>
<comment type="caution">
    <text evidence="5">The sequence shown here is derived from an EMBL/GenBank/DDBJ whole genome shotgun (WGS) entry which is preliminary data.</text>
</comment>
<dbReference type="InterPro" id="IPR036621">
    <property type="entry name" value="Anticodon-bd_dom_sf"/>
</dbReference>
<dbReference type="AlphaFoldDB" id="A0A2H0UHP8"/>
<dbReference type="SUPFAM" id="SSF52954">
    <property type="entry name" value="Class II aaRS ABD-related"/>
    <property type="match status" value="1"/>
</dbReference>
<protein>
    <recommendedName>
        <fullName evidence="3">Histidyl-tRNA synthetase</fullName>
    </recommendedName>
</protein>
<dbReference type="GO" id="GO:0004821">
    <property type="term" value="F:histidine-tRNA ligase activity"/>
    <property type="evidence" value="ECO:0007669"/>
    <property type="project" value="TreeGrafter"/>
</dbReference>